<sequence length="301" mass="33589">MEALVGGGRMVSGCSVGEGLCMERCAGGAQDNAIINRIMLRFRPIAPKPAAGGSSSGGSTSENRNVVVARGRGKRKYVRVRKYNRCRRKKRTAEEEIRDGLEKTVQTLQLLPEKADGSDSPAGASWCNLERSETTKPIRETPPFWLTFNGENTWSALDRGVVREATMIVVESWVTVECVRSACMEGGGLGSTDLERRKNLEGDTCPGLISDGLNRVEWVNDAYKRMVSQEISNGRWPECWVWLVAKEKLPYMYPAFTCRVRLQYTFGKEKHSQTVPCDAWRMDRGGFAWRLDVKAALSLGR</sequence>
<dbReference type="InterPro" id="IPR057710">
    <property type="entry name" value="DUF7950"/>
</dbReference>
<dbReference type="Pfam" id="PF25821">
    <property type="entry name" value="DUF7950"/>
    <property type="match status" value="1"/>
</dbReference>
<dbReference type="PANTHER" id="PTHR33595">
    <property type="entry name" value="VON WILLEBRAND FACTOR A DOMAIN PROTEIN"/>
    <property type="match status" value="1"/>
</dbReference>
<organism evidence="2 3">
    <name type="scientific">Vitis vinifera</name>
    <name type="common">Grape</name>
    <dbReference type="NCBI Taxonomy" id="29760"/>
    <lineage>
        <taxon>Eukaryota</taxon>
        <taxon>Viridiplantae</taxon>
        <taxon>Streptophyta</taxon>
        <taxon>Embryophyta</taxon>
        <taxon>Tracheophyta</taxon>
        <taxon>Spermatophyta</taxon>
        <taxon>Magnoliopsida</taxon>
        <taxon>eudicotyledons</taxon>
        <taxon>Gunneridae</taxon>
        <taxon>Pentapetalae</taxon>
        <taxon>rosids</taxon>
        <taxon>Vitales</taxon>
        <taxon>Vitaceae</taxon>
        <taxon>Viteae</taxon>
        <taxon>Vitis</taxon>
    </lineage>
</organism>
<accession>A0ABY9D9G1</accession>
<evidence type="ECO:0000259" key="1">
    <source>
        <dbReference type="Pfam" id="PF25821"/>
    </source>
</evidence>
<gene>
    <name evidence="2" type="ORF">VitviT2T_022305</name>
</gene>
<feature type="domain" description="DUF7950" evidence="1">
    <location>
        <begin position="170"/>
        <end position="298"/>
    </location>
</feature>
<evidence type="ECO:0000313" key="3">
    <source>
        <dbReference type="Proteomes" id="UP001227230"/>
    </source>
</evidence>
<proteinExistence type="predicted"/>
<dbReference type="EMBL" id="CP126661">
    <property type="protein sequence ID" value="WKA04250.1"/>
    <property type="molecule type" value="Genomic_DNA"/>
</dbReference>
<keyword evidence="3" id="KW-1185">Reference proteome</keyword>
<protein>
    <recommendedName>
        <fullName evidence="1">DUF7950 domain-containing protein</fullName>
    </recommendedName>
</protein>
<dbReference type="PANTHER" id="PTHR33595:SF4">
    <property type="entry name" value="EMB|CAB62340.1"/>
    <property type="match status" value="1"/>
</dbReference>
<reference evidence="2 3" key="1">
    <citation type="journal article" date="2023" name="Hortic Res">
        <title>The complete reference genome for grapevine (Vitis vinifera L.) genetics and breeding.</title>
        <authorList>
            <person name="Shi X."/>
            <person name="Cao S."/>
            <person name="Wang X."/>
            <person name="Huang S."/>
            <person name="Wang Y."/>
            <person name="Liu Z."/>
            <person name="Liu W."/>
            <person name="Leng X."/>
            <person name="Peng Y."/>
            <person name="Wang N."/>
            <person name="Wang Y."/>
            <person name="Ma Z."/>
            <person name="Xu X."/>
            <person name="Zhang F."/>
            <person name="Xue H."/>
            <person name="Zhong H."/>
            <person name="Wang Y."/>
            <person name="Zhang K."/>
            <person name="Velt A."/>
            <person name="Avia K."/>
            <person name="Holtgrawe D."/>
            <person name="Grimplet J."/>
            <person name="Matus J.T."/>
            <person name="Ware D."/>
            <person name="Wu X."/>
            <person name="Wang H."/>
            <person name="Liu C."/>
            <person name="Fang Y."/>
            <person name="Rustenholz C."/>
            <person name="Cheng Z."/>
            <person name="Xiao H."/>
            <person name="Zhou Y."/>
        </authorList>
    </citation>
    <scope>NUCLEOTIDE SEQUENCE [LARGE SCALE GENOMIC DNA]</scope>
    <source>
        <strain evidence="3">cv. Pinot noir / PN40024</strain>
        <tissue evidence="2">Leaf</tissue>
    </source>
</reference>
<evidence type="ECO:0000313" key="2">
    <source>
        <dbReference type="EMBL" id="WKA04250.1"/>
    </source>
</evidence>
<name>A0ABY9D9G1_VITVI</name>
<dbReference type="Proteomes" id="UP001227230">
    <property type="component" value="Chromosome 14"/>
</dbReference>